<dbReference type="EMBL" id="DS499598">
    <property type="protein sequence ID" value="EDP50663.1"/>
    <property type="molecule type" value="Genomic_DNA"/>
</dbReference>
<name>B0Y4R4_ASPFC</name>
<reference evidence="1 2" key="1">
    <citation type="journal article" date="2008" name="PLoS Genet.">
        <title>Genomic islands in the pathogenic filamentous fungus Aspergillus fumigatus.</title>
        <authorList>
            <person name="Fedorova N.D."/>
            <person name="Khaldi N."/>
            <person name="Joardar V.S."/>
            <person name="Maiti R."/>
            <person name="Amedeo P."/>
            <person name="Anderson M.J."/>
            <person name="Crabtree J."/>
            <person name="Silva J.C."/>
            <person name="Badger J.H."/>
            <person name="Albarraq A."/>
            <person name="Angiuoli S."/>
            <person name="Bussey H."/>
            <person name="Bowyer P."/>
            <person name="Cotty P.J."/>
            <person name="Dyer P.S."/>
            <person name="Egan A."/>
            <person name="Galens K."/>
            <person name="Fraser-Liggett C.M."/>
            <person name="Haas B.J."/>
            <person name="Inman J.M."/>
            <person name="Kent R."/>
            <person name="Lemieux S."/>
            <person name="Malavazi I."/>
            <person name="Orvis J."/>
            <person name="Roemer T."/>
            <person name="Ronning C.M."/>
            <person name="Sundaram J.P."/>
            <person name="Sutton G."/>
            <person name="Turner G."/>
            <person name="Venter J.C."/>
            <person name="White O.R."/>
            <person name="Whitty B.R."/>
            <person name="Youngman P."/>
            <person name="Wolfe K.H."/>
            <person name="Goldman G.H."/>
            <person name="Wortman J.R."/>
            <person name="Jiang B."/>
            <person name="Denning D.W."/>
            <person name="Nierman W.C."/>
        </authorList>
    </citation>
    <scope>NUCLEOTIDE SEQUENCE [LARGE SCALE GENOMIC DNA]</scope>
    <source>
        <strain evidence="2">CBS 144.89 / FGSC A1163 / CEA10</strain>
    </source>
</reference>
<dbReference type="Proteomes" id="UP000001699">
    <property type="component" value="Unassembled WGS sequence"/>
</dbReference>
<evidence type="ECO:0000313" key="1">
    <source>
        <dbReference type="EMBL" id="EDP50663.1"/>
    </source>
</evidence>
<evidence type="ECO:0000313" key="2">
    <source>
        <dbReference type="Proteomes" id="UP000001699"/>
    </source>
</evidence>
<proteinExistence type="predicted"/>
<dbReference type="AlphaFoldDB" id="B0Y4R4"/>
<protein>
    <submittedName>
        <fullName evidence="1">Uncharacterized protein</fullName>
    </submittedName>
</protein>
<dbReference type="HOGENOM" id="CLU_871460_0_0_1"/>
<keyword evidence="2" id="KW-1185">Reference proteome</keyword>
<sequence>MASPRTQPPFIESSQPAGVSIQEFRNRIKARLTAVHNAWIDHRRPETNHPPPPVPDVGSISSISTNRINHAQPSSTHMHYTTPNTPIAAYTQHPVTKPARPRPHTPPASYSIFDNSSSNSRCKPSCLRFSNSGPANFSRLCPSSSASSSSSLTPVDDAGVNGAVPECRKSTSITPCAELQLIIPPAPLPNTDPLCYTRTALHAGRVPAEGPNHPAAVQPDPRTQTHVLPVIRICQVATQVATRAPVGIGTLRCGIPLRGRSPCDGPASKVKDGMPYCQAKAMDNLDGTPDAIDCYDTGIQARVIWDRRGSGGKSGRLTA</sequence>
<accession>B0Y4R4</accession>
<organism evidence="1 2">
    <name type="scientific">Aspergillus fumigatus (strain CBS 144.89 / FGSC A1163 / CEA10)</name>
    <name type="common">Neosartorya fumigata</name>
    <dbReference type="NCBI Taxonomy" id="451804"/>
    <lineage>
        <taxon>Eukaryota</taxon>
        <taxon>Fungi</taxon>
        <taxon>Dikarya</taxon>
        <taxon>Ascomycota</taxon>
        <taxon>Pezizomycotina</taxon>
        <taxon>Eurotiomycetes</taxon>
        <taxon>Eurotiomycetidae</taxon>
        <taxon>Eurotiales</taxon>
        <taxon>Aspergillaceae</taxon>
        <taxon>Aspergillus</taxon>
        <taxon>Aspergillus subgen. Fumigati</taxon>
    </lineage>
</organism>
<gene>
    <name evidence="1" type="ORF">AFUB_070000</name>
</gene>